<sequence length="456" mass="51521">MTDAAVSDMNNETGLDDKREDKANSWRYKDGQRIDVSSEGNGISTFSMSFLPEGASAQGIDVSSWQGVIDWQKVKDAGIDFAIIRLGWWVDGKDAYLERNVAECERLGIPWGAYLYSYCSNPSQASAEADHALDLLGELKAKGYTPDLPVYFDMEDNALLNGNRDFAGMATQFCSKIEAAGYMAGVYANLNWWNNNLTSSVFDSWNRWVAQYYSACTYEGTYSAWQYTSRGSVPGISGNVDLNWWYGDFPGYSLDYYSSVFDPDYYLDNNPDVKMACGNNPYAALRHFINYGMSEGRRSSPDFDIASYYNANRDLRQAFGMDLPRYYEHYVEFGSDEGRPCSGAPEITRYVTARGGVDWSPVYDGAYYRERNADVEAAYTEDFGSVELLDDSGMLAHFVTYGMGEGRSAALDFNVDFYRSRYPDLQKAFGSSLRDYYIHYVEYGRFEGRIGNDWAS</sequence>
<dbReference type="GO" id="GO:0003796">
    <property type="term" value="F:lysozyme activity"/>
    <property type="evidence" value="ECO:0007669"/>
    <property type="project" value="InterPro"/>
</dbReference>
<dbReference type="InterPro" id="IPR017853">
    <property type="entry name" value="GH"/>
</dbReference>
<organism evidence="5 6">
    <name type="scientific">[Collinsella] massiliensis</name>
    <dbReference type="NCBI Taxonomy" id="1232426"/>
    <lineage>
        <taxon>Bacteria</taxon>
        <taxon>Bacillati</taxon>
        <taxon>Actinomycetota</taxon>
        <taxon>Coriobacteriia</taxon>
        <taxon>Coriobacteriales</taxon>
        <taxon>Coriobacteriaceae</taxon>
        <taxon>Enorma</taxon>
    </lineage>
</organism>
<keyword evidence="6" id="KW-1185">Reference proteome</keyword>
<proteinExistence type="inferred from homology"/>
<dbReference type="CDD" id="cd06414">
    <property type="entry name" value="GH25_LytC-like"/>
    <property type="match status" value="1"/>
</dbReference>
<dbReference type="PANTHER" id="PTHR34135">
    <property type="entry name" value="LYSOZYME"/>
    <property type="match status" value="1"/>
</dbReference>
<dbReference type="InterPro" id="IPR002053">
    <property type="entry name" value="Glyco_hydro_25"/>
</dbReference>
<dbReference type="PANTHER" id="PTHR34135:SF2">
    <property type="entry name" value="LYSOZYME"/>
    <property type="match status" value="1"/>
</dbReference>
<name>A0A1Y3Y0L1_9ACTN</name>
<dbReference type="GO" id="GO:0016998">
    <property type="term" value="P:cell wall macromolecule catabolic process"/>
    <property type="evidence" value="ECO:0007669"/>
    <property type="project" value="InterPro"/>
</dbReference>
<dbReference type="AlphaFoldDB" id="A0A1Y3Y0L1"/>
<evidence type="ECO:0000313" key="5">
    <source>
        <dbReference type="EMBL" id="OUN89027.1"/>
    </source>
</evidence>
<dbReference type="Gene3D" id="3.20.20.80">
    <property type="entry name" value="Glycosidases"/>
    <property type="match status" value="1"/>
</dbReference>
<gene>
    <name evidence="5" type="ORF">B5G02_03360</name>
</gene>
<dbReference type="SMART" id="SM00641">
    <property type="entry name" value="Glyco_25"/>
    <property type="match status" value="1"/>
</dbReference>
<evidence type="ECO:0000256" key="1">
    <source>
        <dbReference type="ARBA" id="ARBA00010646"/>
    </source>
</evidence>
<evidence type="ECO:0008006" key="7">
    <source>
        <dbReference type="Google" id="ProtNLM"/>
    </source>
</evidence>
<comment type="similarity">
    <text evidence="1">Belongs to the glycosyl hydrolase 25 family.</text>
</comment>
<feature type="region of interest" description="Disordered" evidence="4">
    <location>
        <begin position="1"/>
        <end position="22"/>
    </location>
</feature>
<protein>
    <recommendedName>
        <fullName evidence="7">Glycosyl hydrolase family 25</fullName>
    </recommendedName>
</protein>
<accession>A0A1Y3Y0L1</accession>
<dbReference type="Proteomes" id="UP000195781">
    <property type="component" value="Unassembled WGS sequence"/>
</dbReference>
<evidence type="ECO:0000256" key="4">
    <source>
        <dbReference type="SAM" id="MobiDB-lite"/>
    </source>
</evidence>
<dbReference type="SUPFAM" id="SSF51445">
    <property type="entry name" value="(Trans)glycosidases"/>
    <property type="match status" value="1"/>
</dbReference>
<comment type="caution">
    <text evidence="5">The sequence shown here is derived from an EMBL/GenBank/DDBJ whole genome shotgun (WGS) entry which is preliminary data.</text>
</comment>
<evidence type="ECO:0000256" key="2">
    <source>
        <dbReference type="ARBA" id="ARBA00022801"/>
    </source>
</evidence>
<reference evidence="6" key="1">
    <citation type="submission" date="2017-04" db="EMBL/GenBank/DDBJ databases">
        <title>Function of individual gut microbiota members based on whole genome sequencing of pure cultures obtained from chicken caecum.</title>
        <authorList>
            <person name="Medvecky M."/>
            <person name="Cejkova D."/>
            <person name="Polansky O."/>
            <person name="Karasova D."/>
            <person name="Kubasova T."/>
            <person name="Cizek A."/>
            <person name="Rychlik I."/>
        </authorList>
    </citation>
    <scope>NUCLEOTIDE SEQUENCE [LARGE SCALE GENOMIC DNA]</scope>
    <source>
        <strain evidence="6">An5</strain>
    </source>
</reference>
<dbReference type="GO" id="GO:0009253">
    <property type="term" value="P:peptidoglycan catabolic process"/>
    <property type="evidence" value="ECO:0007669"/>
    <property type="project" value="InterPro"/>
</dbReference>
<dbReference type="InterPro" id="IPR018077">
    <property type="entry name" value="Glyco_hydro_fam25_subgr"/>
</dbReference>
<dbReference type="PROSITE" id="PS51904">
    <property type="entry name" value="GLYCOSYL_HYDROL_F25_2"/>
    <property type="match status" value="1"/>
</dbReference>
<dbReference type="EMBL" id="NFIE01000006">
    <property type="protein sequence ID" value="OUN89027.1"/>
    <property type="molecule type" value="Genomic_DNA"/>
</dbReference>
<keyword evidence="3" id="KW-0326">Glycosidase</keyword>
<dbReference type="GO" id="GO:0016052">
    <property type="term" value="P:carbohydrate catabolic process"/>
    <property type="evidence" value="ECO:0007669"/>
    <property type="project" value="TreeGrafter"/>
</dbReference>
<keyword evidence="2" id="KW-0378">Hydrolase</keyword>
<evidence type="ECO:0000256" key="3">
    <source>
        <dbReference type="ARBA" id="ARBA00023295"/>
    </source>
</evidence>
<dbReference type="Pfam" id="PF01183">
    <property type="entry name" value="Glyco_hydro_25"/>
    <property type="match status" value="1"/>
</dbReference>
<evidence type="ECO:0000313" key="6">
    <source>
        <dbReference type="Proteomes" id="UP000195781"/>
    </source>
</evidence>